<reference evidence="2" key="1">
    <citation type="submission" date="2018-04" db="EMBL/GenBank/DDBJ databases">
        <title>Whole genome sequencing of Hypsizygus marmoreus.</title>
        <authorList>
            <person name="Choi I.-G."/>
            <person name="Min B."/>
            <person name="Kim J.-G."/>
            <person name="Kim S."/>
            <person name="Oh Y.-L."/>
            <person name="Kong W.-S."/>
            <person name="Park H."/>
            <person name="Jeong J."/>
            <person name="Song E.-S."/>
        </authorList>
    </citation>
    <scope>NUCLEOTIDE SEQUENCE [LARGE SCALE GENOMIC DNA]</scope>
    <source>
        <strain evidence="2">51987-8</strain>
    </source>
</reference>
<gene>
    <name evidence="2" type="ORF">Hypma_009815</name>
</gene>
<dbReference type="InParanoid" id="A0A369JNX7"/>
<keyword evidence="3" id="KW-1185">Reference proteome</keyword>
<dbReference type="Pfam" id="PF08506">
    <property type="entry name" value="Cse1"/>
    <property type="match status" value="1"/>
</dbReference>
<comment type="caution">
    <text evidence="2">The sequence shown here is derived from an EMBL/GenBank/DDBJ whole genome shotgun (WGS) entry which is preliminary data.</text>
</comment>
<dbReference type="STRING" id="39966.A0A369JNX7"/>
<dbReference type="EMBL" id="LUEZ02000048">
    <property type="protein sequence ID" value="RDB22920.1"/>
    <property type="molecule type" value="Genomic_DNA"/>
</dbReference>
<dbReference type="Gene3D" id="1.25.10.10">
    <property type="entry name" value="Leucine-rich Repeat Variant"/>
    <property type="match status" value="1"/>
</dbReference>
<evidence type="ECO:0000313" key="2">
    <source>
        <dbReference type="EMBL" id="RDB22920.1"/>
    </source>
</evidence>
<organism evidence="2 3">
    <name type="scientific">Hypsizygus marmoreus</name>
    <name type="common">White beech mushroom</name>
    <name type="synonym">Agaricus marmoreus</name>
    <dbReference type="NCBI Taxonomy" id="39966"/>
    <lineage>
        <taxon>Eukaryota</taxon>
        <taxon>Fungi</taxon>
        <taxon>Dikarya</taxon>
        <taxon>Basidiomycota</taxon>
        <taxon>Agaricomycotina</taxon>
        <taxon>Agaricomycetes</taxon>
        <taxon>Agaricomycetidae</taxon>
        <taxon>Agaricales</taxon>
        <taxon>Tricholomatineae</taxon>
        <taxon>Lyophyllaceae</taxon>
        <taxon>Hypsizygus</taxon>
    </lineage>
</organism>
<proteinExistence type="predicted"/>
<dbReference type="InterPro" id="IPR011989">
    <property type="entry name" value="ARM-like"/>
</dbReference>
<feature type="domain" description="Exportin-2 central" evidence="1">
    <location>
        <begin position="47"/>
        <end position="146"/>
    </location>
</feature>
<accession>A0A369JNX7</accession>
<sequence length="230" mass="25324">MCVLLATFSKLSDLNRYSNSSLRSVQPTTISTSACSKPRTPSSGSGADQLFSEINLILSKFVLLFLGLFRQTATFPTSPSTPRANLGLAQAMVLLIDIFYDFTCQDLPPAIEDAHAEFFGPGTEYFHVFLSWDPTDLRGDPDDTIPSLPSQIKTVILRSHGALHQTIPRPAPAISRCRIPRARSLAPRRPPTLSPLSFRALSSPTLLYASTTLSNSRDDPVEFIWLDRSL</sequence>
<dbReference type="GO" id="GO:0006886">
    <property type="term" value="P:intracellular protein transport"/>
    <property type="evidence" value="ECO:0007669"/>
    <property type="project" value="InterPro"/>
</dbReference>
<dbReference type="Proteomes" id="UP000076154">
    <property type="component" value="Unassembled WGS sequence"/>
</dbReference>
<dbReference type="AlphaFoldDB" id="A0A369JNX7"/>
<protein>
    <recommendedName>
        <fullName evidence="1">Exportin-2 central domain-containing protein</fullName>
    </recommendedName>
</protein>
<name>A0A369JNX7_HYPMA</name>
<dbReference type="InterPro" id="IPR013713">
    <property type="entry name" value="XPO2_central"/>
</dbReference>
<evidence type="ECO:0000259" key="1">
    <source>
        <dbReference type="Pfam" id="PF08506"/>
    </source>
</evidence>
<evidence type="ECO:0000313" key="3">
    <source>
        <dbReference type="Proteomes" id="UP000076154"/>
    </source>
</evidence>
<dbReference type="OrthoDB" id="2641200at2759"/>